<reference evidence="5 6" key="1">
    <citation type="journal article" date="2015" name="Genome Announc.">
        <title>Draft Genome Sequence and Gene Annotation of the Entomopathogenic Fungus Verticillium hemipterigenum.</title>
        <authorList>
            <person name="Horn F."/>
            <person name="Habel A."/>
            <person name="Scharf D.H."/>
            <person name="Dworschak J."/>
            <person name="Brakhage A.A."/>
            <person name="Guthke R."/>
            <person name="Hertweck C."/>
            <person name="Linde J."/>
        </authorList>
    </citation>
    <scope>NUCLEOTIDE SEQUENCE [LARGE SCALE GENOMIC DNA]</scope>
</reference>
<evidence type="ECO:0000313" key="5">
    <source>
        <dbReference type="EMBL" id="CEJ88383.1"/>
    </source>
</evidence>
<protein>
    <recommendedName>
        <fullName evidence="3">Carboxylic ester hydrolase</fullName>
        <ecNumber evidence="3">3.1.1.-</ecNumber>
    </recommendedName>
</protein>
<dbReference type="SUPFAM" id="SSF53474">
    <property type="entry name" value="alpha/beta-Hydrolases"/>
    <property type="match status" value="1"/>
</dbReference>
<dbReference type="STRING" id="1531966.A0A0A1TEL9"/>
<dbReference type="InterPro" id="IPR029058">
    <property type="entry name" value="AB_hydrolase_fold"/>
</dbReference>
<evidence type="ECO:0000259" key="4">
    <source>
        <dbReference type="Pfam" id="PF00135"/>
    </source>
</evidence>
<dbReference type="EC" id="3.1.1.-" evidence="3"/>
<evidence type="ECO:0000256" key="2">
    <source>
        <dbReference type="ARBA" id="ARBA00022801"/>
    </source>
</evidence>
<dbReference type="InterPro" id="IPR050309">
    <property type="entry name" value="Type-B_Carboxylest/Lipase"/>
</dbReference>
<dbReference type="ESTHER" id="9hypo-a0a0a1tel9">
    <property type="family name" value="Fungal_carboxylesterase_lipase"/>
</dbReference>
<name>A0A0A1TEL9_9HYPO</name>
<dbReference type="Pfam" id="PF00135">
    <property type="entry name" value="COesterase"/>
    <property type="match status" value="1"/>
</dbReference>
<dbReference type="AlphaFoldDB" id="A0A0A1TEL9"/>
<dbReference type="PANTHER" id="PTHR11559">
    <property type="entry name" value="CARBOXYLESTERASE"/>
    <property type="match status" value="1"/>
</dbReference>
<proteinExistence type="inferred from homology"/>
<feature type="domain" description="Carboxylesterase type B" evidence="4">
    <location>
        <begin position="27"/>
        <end position="534"/>
    </location>
</feature>
<dbReference type="GO" id="GO:0016787">
    <property type="term" value="F:hydrolase activity"/>
    <property type="evidence" value="ECO:0007669"/>
    <property type="project" value="UniProtKB-KW"/>
</dbReference>
<dbReference type="OrthoDB" id="408631at2759"/>
<evidence type="ECO:0000256" key="1">
    <source>
        <dbReference type="ARBA" id="ARBA00005964"/>
    </source>
</evidence>
<accession>A0A0A1TEL9</accession>
<dbReference type="InterPro" id="IPR002018">
    <property type="entry name" value="CarbesteraseB"/>
</dbReference>
<keyword evidence="3" id="KW-0732">Signal</keyword>
<dbReference type="InterPro" id="IPR019826">
    <property type="entry name" value="Carboxylesterase_B_AS"/>
</dbReference>
<keyword evidence="6" id="KW-1185">Reference proteome</keyword>
<feature type="signal peptide" evidence="3">
    <location>
        <begin position="1"/>
        <end position="26"/>
    </location>
</feature>
<dbReference type="Gene3D" id="3.40.50.1820">
    <property type="entry name" value="alpha/beta hydrolase"/>
    <property type="match status" value="1"/>
</dbReference>
<comment type="similarity">
    <text evidence="1 3">Belongs to the type-B carboxylesterase/lipase family.</text>
</comment>
<keyword evidence="2 3" id="KW-0378">Hydrolase</keyword>
<dbReference type="EMBL" id="CDHN01000002">
    <property type="protein sequence ID" value="CEJ88383.1"/>
    <property type="molecule type" value="Genomic_DNA"/>
</dbReference>
<gene>
    <name evidence="5" type="ORF">VHEMI04705</name>
</gene>
<sequence>MIVTTSCPGILALVVSVAIFASLAFAEPLVTLRNGTYEGLYAPSFHQDHFLGIPYAQDAGGKNRFLIPQPLNATWEGSRPAKQYGHACPDASPKTDAVWGMSENCLSINVVRPADVGCNESLPVLFWIHGGSYQEGTSALYNLSYIVQRSVDIGRPVVAASINYRKGAWGNLYSIEIQGSGNTNLALRDMRQALSWVQENIAAFGGDPGRVTIWGESAGSFAVGQLLMSYGGRSDGLFHRSIQESGSAATAWYNGTEWYQPIYNKIVGQVNCSEAIDTLECLRTVPYEILYPFMNSSVLAGPGCYPTVDGDVIPNYPTTLLHEGRFAHIPHLYGTNSDEGTDNAPTGVINTDDDLYKFLLNSTGFGFPPATVREVMRLYPDDPSQGVPINTGSERFAEKGEQYKRIAAIMGDVFYHAPRQDDARHYAKHQPDNTFIYRFNTRGFVKANSTTPGAVCINNICGTLKPAYKGVAHATELAFVFNVPDQTGPWPEYRDLANDISAMWINFAHDGNPNGPGAEVTWPPYSTGPDGANLVLQTKSQGGMYVEADTYRLQGREYLTKWARRRHV</sequence>
<dbReference type="PROSITE" id="PS00122">
    <property type="entry name" value="CARBOXYLESTERASE_B_1"/>
    <property type="match status" value="1"/>
</dbReference>
<evidence type="ECO:0000256" key="3">
    <source>
        <dbReference type="RuleBase" id="RU361235"/>
    </source>
</evidence>
<evidence type="ECO:0000313" key="6">
    <source>
        <dbReference type="Proteomes" id="UP000039046"/>
    </source>
</evidence>
<feature type="chain" id="PRO_5005108676" description="Carboxylic ester hydrolase" evidence="3">
    <location>
        <begin position="27"/>
        <end position="568"/>
    </location>
</feature>
<dbReference type="Proteomes" id="UP000039046">
    <property type="component" value="Unassembled WGS sequence"/>
</dbReference>
<dbReference type="HOGENOM" id="CLU_006586_10_6_1"/>
<organism evidence="5 6">
    <name type="scientific">[Torrubiella] hemipterigena</name>
    <dbReference type="NCBI Taxonomy" id="1531966"/>
    <lineage>
        <taxon>Eukaryota</taxon>
        <taxon>Fungi</taxon>
        <taxon>Dikarya</taxon>
        <taxon>Ascomycota</taxon>
        <taxon>Pezizomycotina</taxon>
        <taxon>Sordariomycetes</taxon>
        <taxon>Hypocreomycetidae</taxon>
        <taxon>Hypocreales</taxon>
        <taxon>Clavicipitaceae</taxon>
        <taxon>Clavicipitaceae incertae sedis</taxon>
        <taxon>'Torrubiella' clade</taxon>
    </lineage>
</organism>